<accession>A0AA92LZK5</accession>
<organism evidence="1 2">
    <name type="scientific">Vibrio diabolicus</name>
    <dbReference type="NCBI Taxonomy" id="50719"/>
    <lineage>
        <taxon>Bacteria</taxon>
        <taxon>Pseudomonadati</taxon>
        <taxon>Pseudomonadota</taxon>
        <taxon>Gammaproteobacteria</taxon>
        <taxon>Vibrionales</taxon>
        <taxon>Vibrionaceae</taxon>
        <taxon>Vibrio</taxon>
        <taxon>Vibrio diabolicus subgroup</taxon>
    </lineage>
</organism>
<name>A0AA92LZK5_9VIBR</name>
<evidence type="ECO:0000313" key="2">
    <source>
        <dbReference type="Proteomes" id="UP000596337"/>
    </source>
</evidence>
<evidence type="ECO:0000313" key="1">
    <source>
        <dbReference type="EMBL" id="QRG83986.1"/>
    </source>
</evidence>
<dbReference type="AlphaFoldDB" id="A0AA92LZK5"/>
<sequence>MSQVIRISDEIYRRLENHAVGFDTPQNIIEKLLDFYENSDGSPNQLVEASTPLKEAIHLDIIYYPNDIQFKTDLLACKEAYIKLTKTDGTSEIKHWNASRFTEESSVNGNLRSGFLRDWRKKGICKAELSAYVEALA</sequence>
<proteinExistence type="predicted"/>
<gene>
    <name evidence="1" type="ORF">JOS67_06700</name>
</gene>
<reference evidence="1 2" key="1">
    <citation type="submission" date="2021-01" db="EMBL/GenBank/DDBJ databases">
        <title>Characterization of a novel blaVMB-2- harboring plasmid in Vibrio diabolicus.</title>
        <authorList>
            <person name="Liu M."/>
        </authorList>
    </citation>
    <scope>NUCLEOTIDE SEQUENCE [LARGE SCALE GENOMIC DNA]</scope>
    <source>
        <strain evidence="1 2">SLV18</strain>
    </source>
</reference>
<dbReference type="EMBL" id="CP069195">
    <property type="protein sequence ID" value="QRG83986.1"/>
    <property type="molecule type" value="Genomic_DNA"/>
</dbReference>
<dbReference type="Proteomes" id="UP000596337">
    <property type="component" value="Chromosome 1"/>
</dbReference>
<protein>
    <submittedName>
        <fullName evidence="1">Uncharacterized protein</fullName>
    </submittedName>
</protein>
<dbReference type="RefSeq" id="WP_052708174.1">
    <property type="nucleotide sequence ID" value="NZ_CP069195.1"/>
</dbReference>